<dbReference type="Proteomes" id="UP000318571">
    <property type="component" value="Chromosome 5"/>
</dbReference>
<dbReference type="AlphaFoldDB" id="A0A553PH71"/>
<accession>A0A553PH71</accession>
<evidence type="ECO:0000313" key="3">
    <source>
        <dbReference type="Proteomes" id="UP000318571"/>
    </source>
</evidence>
<dbReference type="InterPro" id="IPR001796">
    <property type="entry name" value="DHFR_dom"/>
</dbReference>
<dbReference type="GO" id="GO:0046654">
    <property type="term" value="P:tetrahydrofolate biosynthetic process"/>
    <property type="evidence" value="ECO:0007669"/>
    <property type="project" value="InterPro"/>
</dbReference>
<feature type="domain" description="DHFR" evidence="1">
    <location>
        <begin position="10"/>
        <end position="94"/>
    </location>
</feature>
<dbReference type="Gene3D" id="3.40.430.10">
    <property type="entry name" value="Dihydrofolate Reductase, subunit A"/>
    <property type="match status" value="1"/>
</dbReference>
<name>A0A553PH71_TIGCA</name>
<dbReference type="GO" id="GO:0004146">
    <property type="term" value="F:dihydrofolate reductase activity"/>
    <property type="evidence" value="ECO:0007669"/>
    <property type="project" value="InterPro"/>
</dbReference>
<dbReference type="Pfam" id="PF00186">
    <property type="entry name" value="DHFR_1"/>
    <property type="match status" value="1"/>
</dbReference>
<organism evidence="2 3">
    <name type="scientific">Tigriopus californicus</name>
    <name type="common">Marine copepod</name>
    <dbReference type="NCBI Taxonomy" id="6832"/>
    <lineage>
        <taxon>Eukaryota</taxon>
        <taxon>Metazoa</taxon>
        <taxon>Ecdysozoa</taxon>
        <taxon>Arthropoda</taxon>
        <taxon>Crustacea</taxon>
        <taxon>Multicrustacea</taxon>
        <taxon>Hexanauplia</taxon>
        <taxon>Copepoda</taxon>
        <taxon>Harpacticoida</taxon>
        <taxon>Harpacticidae</taxon>
        <taxon>Tigriopus</taxon>
    </lineage>
</organism>
<evidence type="ECO:0000313" key="2">
    <source>
        <dbReference type="EMBL" id="TRY77033.1"/>
    </source>
</evidence>
<keyword evidence="3" id="KW-1185">Reference proteome</keyword>
<proteinExistence type="predicted"/>
<evidence type="ECO:0000259" key="1">
    <source>
        <dbReference type="Pfam" id="PF00186"/>
    </source>
</evidence>
<dbReference type="EMBL" id="VCGU01000004">
    <property type="protein sequence ID" value="TRY77033.1"/>
    <property type="molecule type" value="Genomic_DNA"/>
</dbReference>
<gene>
    <name evidence="2" type="ORF">TCAL_15933</name>
</gene>
<dbReference type="InterPro" id="IPR024072">
    <property type="entry name" value="DHFR-like_dom_sf"/>
</dbReference>
<sequence>MRYHVIDLVNSLCGQIEEAWNIGGPLVYTEQIKDIMENRKRYENSRLYVTKISASFPCDLFFPRIDFKSMCELPHENGNEIMEESEIQFTYHVFELQHVKLTSEETSTSSRFLHDLN</sequence>
<protein>
    <recommendedName>
        <fullName evidence="1">DHFR domain-containing protein</fullName>
    </recommendedName>
</protein>
<dbReference type="SUPFAM" id="SSF53597">
    <property type="entry name" value="Dihydrofolate reductase-like"/>
    <property type="match status" value="1"/>
</dbReference>
<reference evidence="2 3" key="1">
    <citation type="journal article" date="2018" name="Nat. Ecol. Evol.">
        <title>Genomic signatures of mitonuclear coevolution across populations of Tigriopus californicus.</title>
        <authorList>
            <person name="Barreto F.S."/>
            <person name="Watson E.T."/>
            <person name="Lima T.G."/>
            <person name="Willett C.S."/>
            <person name="Edmands S."/>
            <person name="Li W."/>
            <person name="Burton R.S."/>
        </authorList>
    </citation>
    <scope>NUCLEOTIDE SEQUENCE [LARGE SCALE GENOMIC DNA]</scope>
    <source>
        <strain evidence="2 3">San Diego</strain>
    </source>
</reference>
<comment type="caution">
    <text evidence="2">The sequence shown here is derived from an EMBL/GenBank/DDBJ whole genome shotgun (WGS) entry which is preliminary data.</text>
</comment>